<dbReference type="PRINTS" id="PR00038">
    <property type="entry name" value="HTHLUXR"/>
</dbReference>
<dbReference type="InterPro" id="IPR058245">
    <property type="entry name" value="NreC/VraR/RcsB-like_REC"/>
</dbReference>
<organism evidence="8 9">
    <name type="scientific">Salininema proteolyticum</name>
    <dbReference type="NCBI Taxonomy" id="1607685"/>
    <lineage>
        <taxon>Bacteria</taxon>
        <taxon>Bacillati</taxon>
        <taxon>Actinomycetota</taxon>
        <taxon>Actinomycetes</taxon>
        <taxon>Glycomycetales</taxon>
        <taxon>Glycomycetaceae</taxon>
        <taxon>Salininema</taxon>
    </lineage>
</organism>
<keyword evidence="1 5" id="KW-0597">Phosphoprotein</keyword>
<evidence type="ECO:0000256" key="2">
    <source>
        <dbReference type="ARBA" id="ARBA00023015"/>
    </source>
</evidence>
<dbReference type="PROSITE" id="PS50043">
    <property type="entry name" value="HTH_LUXR_2"/>
    <property type="match status" value="1"/>
</dbReference>
<dbReference type="InterPro" id="IPR001789">
    <property type="entry name" value="Sig_transdc_resp-reg_receiver"/>
</dbReference>
<feature type="domain" description="HTH luxR-type" evidence="6">
    <location>
        <begin position="145"/>
        <end position="210"/>
    </location>
</feature>
<evidence type="ECO:0000256" key="4">
    <source>
        <dbReference type="ARBA" id="ARBA00023163"/>
    </source>
</evidence>
<dbReference type="EMBL" id="JBHSDK010000002">
    <property type="protein sequence ID" value="MFC4333999.1"/>
    <property type="molecule type" value="Genomic_DNA"/>
</dbReference>
<comment type="caution">
    <text evidence="8">The sequence shown here is derived from an EMBL/GenBank/DDBJ whole genome shotgun (WGS) entry which is preliminary data.</text>
</comment>
<dbReference type="Proteomes" id="UP001595823">
    <property type="component" value="Unassembled WGS sequence"/>
</dbReference>
<keyword evidence="9" id="KW-1185">Reference proteome</keyword>
<protein>
    <submittedName>
        <fullName evidence="8">Response regulator</fullName>
    </submittedName>
</protein>
<evidence type="ECO:0000256" key="5">
    <source>
        <dbReference type="PROSITE-ProRule" id="PRU00169"/>
    </source>
</evidence>
<dbReference type="PANTHER" id="PTHR43214:SF24">
    <property type="entry name" value="TRANSCRIPTIONAL REGULATORY PROTEIN NARL-RELATED"/>
    <property type="match status" value="1"/>
</dbReference>
<evidence type="ECO:0000256" key="1">
    <source>
        <dbReference type="ARBA" id="ARBA00022553"/>
    </source>
</evidence>
<dbReference type="PROSITE" id="PS50110">
    <property type="entry name" value="RESPONSE_REGULATORY"/>
    <property type="match status" value="1"/>
</dbReference>
<evidence type="ECO:0000256" key="3">
    <source>
        <dbReference type="ARBA" id="ARBA00023125"/>
    </source>
</evidence>
<dbReference type="SMART" id="SM00421">
    <property type="entry name" value="HTH_LUXR"/>
    <property type="match status" value="1"/>
</dbReference>
<accession>A0ABV8TTC4</accession>
<evidence type="ECO:0000259" key="6">
    <source>
        <dbReference type="PROSITE" id="PS50043"/>
    </source>
</evidence>
<dbReference type="InterPro" id="IPR039420">
    <property type="entry name" value="WalR-like"/>
</dbReference>
<dbReference type="RefSeq" id="WP_380617736.1">
    <property type="nucleotide sequence ID" value="NZ_JBHSDK010000002.1"/>
</dbReference>
<dbReference type="InterPro" id="IPR011006">
    <property type="entry name" value="CheY-like_superfamily"/>
</dbReference>
<dbReference type="PANTHER" id="PTHR43214">
    <property type="entry name" value="TWO-COMPONENT RESPONSE REGULATOR"/>
    <property type="match status" value="1"/>
</dbReference>
<evidence type="ECO:0000313" key="9">
    <source>
        <dbReference type="Proteomes" id="UP001595823"/>
    </source>
</evidence>
<dbReference type="Pfam" id="PF00072">
    <property type="entry name" value="Response_reg"/>
    <property type="match status" value="1"/>
</dbReference>
<keyword evidence="4" id="KW-0804">Transcription</keyword>
<keyword evidence="2" id="KW-0805">Transcription regulation</keyword>
<dbReference type="PROSITE" id="PS00622">
    <property type="entry name" value="HTH_LUXR_1"/>
    <property type="match status" value="1"/>
</dbReference>
<evidence type="ECO:0000259" key="7">
    <source>
        <dbReference type="PROSITE" id="PS50110"/>
    </source>
</evidence>
<name>A0ABV8TTC4_9ACTN</name>
<keyword evidence="3" id="KW-0238">DNA-binding</keyword>
<dbReference type="InterPro" id="IPR000792">
    <property type="entry name" value="Tscrpt_reg_LuxR_C"/>
</dbReference>
<proteinExistence type="predicted"/>
<evidence type="ECO:0000313" key="8">
    <source>
        <dbReference type="EMBL" id="MFC4333999.1"/>
    </source>
</evidence>
<sequence length="211" mass="22497">MAIRIAVADDQAAVRAGLSMILDAAEDIDVVGEAADGREAVLLARTEKPDVVLMDVRMPAVDGIEACRRIAGERLAQVLVLTTFDLDEHVYAALKAGAAGFLLKTVDAQGLLDAVRHVAAGDAVIEPSVTRRLLSAFAEREPSAEPAGYSDLTGREREVLDLLGDGLSNRLIARSLHIEETTVKTHVSRVLTKLGVQSRVQAAVIARQARS</sequence>
<dbReference type="SUPFAM" id="SSF52172">
    <property type="entry name" value="CheY-like"/>
    <property type="match status" value="1"/>
</dbReference>
<dbReference type="CDD" id="cd17535">
    <property type="entry name" value="REC_NarL-like"/>
    <property type="match status" value="1"/>
</dbReference>
<dbReference type="InterPro" id="IPR016032">
    <property type="entry name" value="Sig_transdc_resp-reg_C-effctor"/>
</dbReference>
<dbReference type="SUPFAM" id="SSF46894">
    <property type="entry name" value="C-terminal effector domain of the bipartite response regulators"/>
    <property type="match status" value="1"/>
</dbReference>
<gene>
    <name evidence="8" type="ORF">ACFPET_02160</name>
</gene>
<reference evidence="9" key="1">
    <citation type="journal article" date="2019" name="Int. J. Syst. Evol. Microbiol.">
        <title>The Global Catalogue of Microorganisms (GCM) 10K type strain sequencing project: providing services to taxonomists for standard genome sequencing and annotation.</title>
        <authorList>
            <consortium name="The Broad Institute Genomics Platform"/>
            <consortium name="The Broad Institute Genome Sequencing Center for Infectious Disease"/>
            <person name="Wu L."/>
            <person name="Ma J."/>
        </authorList>
    </citation>
    <scope>NUCLEOTIDE SEQUENCE [LARGE SCALE GENOMIC DNA]</scope>
    <source>
        <strain evidence="9">IBRC-M 10908</strain>
    </source>
</reference>
<dbReference type="CDD" id="cd06170">
    <property type="entry name" value="LuxR_C_like"/>
    <property type="match status" value="1"/>
</dbReference>
<feature type="modified residue" description="4-aspartylphosphate" evidence="5">
    <location>
        <position position="55"/>
    </location>
</feature>
<dbReference type="SMART" id="SM00448">
    <property type="entry name" value="REC"/>
    <property type="match status" value="1"/>
</dbReference>
<dbReference type="Gene3D" id="3.40.50.2300">
    <property type="match status" value="1"/>
</dbReference>
<dbReference type="Pfam" id="PF00196">
    <property type="entry name" value="GerE"/>
    <property type="match status" value="1"/>
</dbReference>
<feature type="domain" description="Response regulatory" evidence="7">
    <location>
        <begin position="4"/>
        <end position="119"/>
    </location>
</feature>